<evidence type="ECO:0000256" key="1">
    <source>
        <dbReference type="SAM" id="MobiDB-lite"/>
    </source>
</evidence>
<dbReference type="EMBL" id="JXTC01000111">
    <property type="protein sequence ID" value="PON87920.1"/>
    <property type="molecule type" value="Genomic_DNA"/>
</dbReference>
<protein>
    <submittedName>
        <fullName evidence="2">Uncharacterized protein</fullName>
    </submittedName>
</protein>
<evidence type="ECO:0000313" key="3">
    <source>
        <dbReference type="Proteomes" id="UP000237000"/>
    </source>
</evidence>
<feature type="region of interest" description="Disordered" evidence="1">
    <location>
        <begin position="54"/>
        <end position="106"/>
    </location>
</feature>
<dbReference type="InParanoid" id="A0A2P5EQU9"/>
<dbReference type="AlphaFoldDB" id="A0A2P5EQU9"/>
<sequence length="106" mass="12182">MIAHITFPTLNICLIVSQRLKYKSYLKTNKSYRRTLPVHLLLHTIYNLRGEHHTGNGCENTTCRRSSATSHRLGSSHTAYYNSHSSPANYPVRSAPPEDSRRSYYD</sequence>
<keyword evidence="3" id="KW-1185">Reference proteome</keyword>
<organism evidence="2 3">
    <name type="scientific">Trema orientale</name>
    <name type="common">Charcoal tree</name>
    <name type="synonym">Celtis orientalis</name>
    <dbReference type="NCBI Taxonomy" id="63057"/>
    <lineage>
        <taxon>Eukaryota</taxon>
        <taxon>Viridiplantae</taxon>
        <taxon>Streptophyta</taxon>
        <taxon>Embryophyta</taxon>
        <taxon>Tracheophyta</taxon>
        <taxon>Spermatophyta</taxon>
        <taxon>Magnoliopsida</taxon>
        <taxon>eudicotyledons</taxon>
        <taxon>Gunneridae</taxon>
        <taxon>Pentapetalae</taxon>
        <taxon>rosids</taxon>
        <taxon>fabids</taxon>
        <taxon>Rosales</taxon>
        <taxon>Cannabaceae</taxon>
        <taxon>Trema</taxon>
    </lineage>
</organism>
<accession>A0A2P5EQU9</accession>
<dbReference type="Proteomes" id="UP000237000">
    <property type="component" value="Unassembled WGS sequence"/>
</dbReference>
<proteinExistence type="predicted"/>
<gene>
    <name evidence="2" type="ORF">TorRG33x02_162990</name>
</gene>
<comment type="caution">
    <text evidence="2">The sequence shown here is derived from an EMBL/GenBank/DDBJ whole genome shotgun (WGS) entry which is preliminary data.</text>
</comment>
<feature type="compositionally biased region" description="Polar residues" evidence="1">
    <location>
        <begin position="57"/>
        <end position="88"/>
    </location>
</feature>
<name>A0A2P5EQU9_TREOI</name>
<feature type="compositionally biased region" description="Basic and acidic residues" evidence="1">
    <location>
        <begin position="96"/>
        <end position="106"/>
    </location>
</feature>
<reference evidence="3" key="1">
    <citation type="submission" date="2016-06" db="EMBL/GenBank/DDBJ databases">
        <title>Parallel loss of symbiosis genes in relatives of nitrogen-fixing non-legume Parasponia.</title>
        <authorList>
            <person name="Van Velzen R."/>
            <person name="Holmer R."/>
            <person name="Bu F."/>
            <person name="Rutten L."/>
            <person name="Van Zeijl A."/>
            <person name="Liu W."/>
            <person name="Santuari L."/>
            <person name="Cao Q."/>
            <person name="Sharma T."/>
            <person name="Shen D."/>
            <person name="Roswanjaya Y."/>
            <person name="Wardhani T."/>
            <person name="Kalhor M.S."/>
            <person name="Jansen J."/>
            <person name="Van den Hoogen J."/>
            <person name="Gungor B."/>
            <person name="Hartog M."/>
            <person name="Hontelez J."/>
            <person name="Verver J."/>
            <person name="Yang W.-C."/>
            <person name="Schijlen E."/>
            <person name="Repin R."/>
            <person name="Schilthuizen M."/>
            <person name="Schranz E."/>
            <person name="Heidstra R."/>
            <person name="Miyata K."/>
            <person name="Fedorova E."/>
            <person name="Kohlen W."/>
            <person name="Bisseling T."/>
            <person name="Smit S."/>
            <person name="Geurts R."/>
        </authorList>
    </citation>
    <scope>NUCLEOTIDE SEQUENCE [LARGE SCALE GENOMIC DNA]</scope>
    <source>
        <strain evidence="3">cv. RG33-2</strain>
    </source>
</reference>
<evidence type="ECO:0000313" key="2">
    <source>
        <dbReference type="EMBL" id="PON87920.1"/>
    </source>
</evidence>